<organism evidence="2 3">
    <name type="scientific">Vibrio owensii CAIM 1854 = LMG 25443</name>
    <dbReference type="NCBI Taxonomy" id="1229493"/>
    <lineage>
        <taxon>Bacteria</taxon>
        <taxon>Pseudomonadati</taxon>
        <taxon>Pseudomonadota</taxon>
        <taxon>Gammaproteobacteria</taxon>
        <taxon>Vibrionales</taxon>
        <taxon>Vibrionaceae</taxon>
        <taxon>Vibrio</taxon>
    </lineage>
</organism>
<dbReference type="Pfam" id="PF00563">
    <property type="entry name" value="EAL"/>
    <property type="match status" value="1"/>
</dbReference>
<evidence type="ECO:0000313" key="2">
    <source>
        <dbReference type="EMBL" id="KIF51415.1"/>
    </source>
</evidence>
<dbReference type="AlphaFoldDB" id="A0A0C1Z2Z6"/>
<dbReference type="SUPFAM" id="SSF141868">
    <property type="entry name" value="EAL domain-like"/>
    <property type="match status" value="1"/>
</dbReference>
<dbReference type="InterPro" id="IPR050706">
    <property type="entry name" value="Cyclic-di-GMP_PDE-like"/>
</dbReference>
<dbReference type="SMART" id="SM00052">
    <property type="entry name" value="EAL"/>
    <property type="match status" value="1"/>
</dbReference>
<dbReference type="GO" id="GO:0071111">
    <property type="term" value="F:cyclic-guanylate-specific phosphodiesterase activity"/>
    <property type="evidence" value="ECO:0007669"/>
    <property type="project" value="InterPro"/>
</dbReference>
<evidence type="ECO:0000259" key="1">
    <source>
        <dbReference type="PROSITE" id="PS50883"/>
    </source>
</evidence>
<evidence type="ECO:0000313" key="3">
    <source>
        <dbReference type="Proteomes" id="UP000031586"/>
    </source>
</evidence>
<dbReference type="PANTHER" id="PTHR33121">
    <property type="entry name" value="CYCLIC DI-GMP PHOSPHODIESTERASE PDEF"/>
    <property type="match status" value="1"/>
</dbReference>
<dbReference type="CDD" id="cd01948">
    <property type="entry name" value="EAL"/>
    <property type="match status" value="1"/>
</dbReference>
<accession>A0A0C1Z2Z6</accession>
<feature type="domain" description="EAL" evidence="1">
    <location>
        <begin position="12"/>
        <end position="262"/>
    </location>
</feature>
<name>A0A0C1Z2Z6_9VIBR</name>
<dbReference type="EMBL" id="JPRD01000037">
    <property type="protein sequence ID" value="KIF51415.1"/>
    <property type="molecule type" value="Genomic_DNA"/>
</dbReference>
<dbReference type="PANTHER" id="PTHR33121:SF76">
    <property type="entry name" value="SIGNALING PROTEIN"/>
    <property type="match status" value="1"/>
</dbReference>
<dbReference type="InterPro" id="IPR035919">
    <property type="entry name" value="EAL_sf"/>
</dbReference>
<proteinExistence type="predicted"/>
<dbReference type="RefSeq" id="WP_005441895.1">
    <property type="nucleotide sequence ID" value="NZ_BAOH01000097.1"/>
</dbReference>
<sequence>MMSISQLLSCILKQVDGQYIAQYKQLTLRSVFQPIYQKDLSIIGLEALVRISNQDGLMIRPDQFFQSTTIPTEDQINVERLSRLIHISNFGQSKFRNKKLFLNVLPKAAEMLAKDISYSNLLKQSIIEADLCREQIVMELVELDASDENFLYKATKELSDNGYLLAIDDYGIDASTIERVRCVKPNIIKIDRSLLLRYENGDFSCLMEALSLAKDIRSKTVIEGIETEHQLNLMKKLGFDMYQGYLLAMPQTLEAYREAKTA</sequence>
<dbReference type="Gene3D" id="3.20.20.450">
    <property type="entry name" value="EAL domain"/>
    <property type="match status" value="1"/>
</dbReference>
<dbReference type="PROSITE" id="PS50883">
    <property type="entry name" value="EAL"/>
    <property type="match status" value="1"/>
</dbReference>
<reference evidence="2 3" key="1">
    <citation type="submission" date="2014-07" db="EMBL/GenBank/DDBJ databases">
        <title>Unique and conserved regions in Vibrio harveyi and related species in comparison with the shrimp pathogen Vibrio harveyi CAIM 1792.</title>
        <authorList>
            <person name="Espinoza-Valles I."/>
            <person name="Vora G."/>
            <person name="Leekitcharoenphon P."/>
            <person name="Ussery D."/>
            <person name="Hoj L."/>
            <person name="Gomez-Gil B."/>
        </authorList>
    </citation>
    <scope>NUCLEOTIDE SEQUENCE [LARGE SCALE GENOMIC DNA]</scope>
    <source>
        <strain evidence="3">CAIM 1854 / LMG 25443</strain>
    </source>
</reference>
<dbReference type="PATRIC" id="fig|1229493.5.peg.3247"/>
<dbReference type="InterPro" id="IPR001633">
    <property type="entry name" value="EAL_dom"/>
</dbReference>
<protein>
    <submittedName>
        <fullName evidence="2">Diguanylate phosphodiesterase</fullName>
    </submittedName>
</protein>
<gene>
    <name evidence="2" type="ORF">H735_19600</name>
</gene>
<comment type="caution">
    <text evidence="2">The sequence shown here is derived from an EMBL/GenBank/DDBJ whole genome shotgun (WGS) entry which is preliminary data.</text>
</comment>
<dbReference type="Proteomes" id="UP000031586">
    <property type="component" value="Unassembled WGS sequence"/>
</dbReference>